<dbReference type="NCBIfam" id="NF003740">
    <property type="entry name" value="PRK05337.1"/>
    <property type="match status" value="1"/>
</dbReference>
<dbReference type="EC" id="3.2.1.52" evidence="3"/>
<evidence type="ECO:0000256" key="2">
    <source>
        <dbReference type="ARBA" id="ARBA00005336"/>
    </source>
</evidence>
<keyword evidence="9" id="KW-1185">Reference proteome</keyword>
<dbReference type="GO" id="GO:0004563">
    <property type="term" value="F:beta-N-acetylhexosaminidase activity"/>
    <property type="evidence" value="ECO:0007669"/>
    <property type="project" value="UniProtKB-EC"/>
</dbReference>
<evidence type="ECO:0000256" key="5">
    <source>
        <dbReference type="ARBA" id="ARBA00023295"/>
    </source>
</evidence>
<evidence type="ECO:0000259" key="7">
    <source>
        <dbReference type="Pfam" id="PF00933"/>
    </source>
</evidence>
<dbReference type="InterPro" id="IPR036962">
    <property type="entry name" value="Glyco_hydro_3_N_sf"/>
</dbReference>
<dbReference type="PANTHER" id="PTHR30480:SF13">
    <property type="entry name" value="BETA-HEXOSAMINIDASE"/>
    <property type="match status" value="1"/>
</dbReference>
<dbReference type="Proteomes" id="UP000254337">
    <property type="component" value="Chromosome"/>
</dbReference>
<feature type="chain" id="PRO_5039487462" description="beta-N-acetylhexosaminidase" evidence="6">
    <location>
        <begin position="28"/>
        <end position="383"/>
    </location>
</feature>
<dbReference type="GO" id="GO:0009254">
    <property type="term" value="P:peptidoglycan turnover"/>
    <property type="evidence" value="ECO:0007669"/>
    <property type="project" value="TreeGrafter"/>
</dbReference>
<proteinExistence type="inferred from homology"/>
<dbReference type="InterPro" id="IPR017853">
    <property type="entry name" value="GH"/>
</dbReference>
<keyword evidence="5" id="KW-0326">Glycosidase</keyword>
<dbReference type="PROSITE" id="PS51257">
    <property type="entry name" value="PROKAR_LIPOPROTEIN"/>
    <property type="match status" value="1"/>
</dbReference>
<evidence type="ECO:0000256" key="3">
    <source>
        <dbReference type="ARBA" id="ARBA00012663"/>
    </source>
</evidence>
<dbReference type="EMBL" id="CP029462">
    <property type="protein sequence ID" value="AXL21407.1"/>
    <property type="molecule type" value="Genomic_DNA"/>
</dbReference>
<organism evidence="8 9">
    <name type="scientific">Megasphaera stantonii</name>
    <dbReference type="NCBI Taxonomy" id="2144175"/>
    <lineage>
        <taxon>Bacteria</taxon>
        <taxon>Bacillati</taxon>
        <taxon>Bacillota</taxon>
        <taxon>Negativicutes</taxon>
        <taxon>Veillonellales</taxon>
        <taxon>Veillonellaceae</taxon>
        <taxon>Megasphaera</taxon>
    </lineage>
</organism>
<dbReference type="KEGG" id="meg:DKB62_07445"/>
<accession>A0A346AZW4</accession>
<gene>
    <name evidence="8" type="ORF">DKB62_07445</name>
</gene>
<dbReference type="Pfam" id="PF00933">
    <property type="entry name" value="Glyco_hydro_3"/>
    <property type="match status" value="1"/>
</dbReference>
<name>A0A346AZW4_9FIRM</name>
<evidence type="ECO:0000256" key="1">
    <source>
        <dbReference type="ARBA" id="ARBA00001231"/>
    </source>
</evidence>
<comment type="similarity">
    <text evidence="2">Belongs to the glycosyl hydrolase 3 family.</text>
</comment>
<protein>
    <recommendedName>
        <fullName evidence="3">beta-N-acetylhexosaminidase</fullName>
        <ecNumber evidence="3">3.2.1.52</ecNumber>
    </recommendedName>
</protein>
<evidence type="ECO:0000313" key="8">
    <source>
        <dbReference type="EMBL" id="AXL21407.1"/>
    </source>
</evidence>
<dbReference type="OrthoDB" id="9805821at2"/>
<evidence type="ECO:0000313" key="9">
    <source>
        <dbReference type="Proteomes" id="UP000254337"/>
    </source>
</evidence>
<dbReference type="AlphaFoldDB" id="A0A346AZW4"/>
<dbReference type="GO" id="GO:0005975">
    <property type="term" value="P:carbohydrate metabolic process"/>
    <property type="evidence" value="ECO:0007669"/>
    <property type="project" value="InterPro"/>
</dbReference>
<dbReference type="SUPFAM" id="SSF51445">
    <property type="entry name" value="(Trans)glycosidases"/>
    <property type="match status" value="1"/>
</dbReference>
<sequence length="383" mass="42010">MMNWQNRLNRWITIGVGFLVAAALLTACQPAPETKANVSGSETVEERAARIVAAMSPEDKAGQVMMVGLMNEKLQPEDLRQLAICRAGNVILFDRNMQSPAQVRALSGEVKQTIERQCGIAPFIAVDQEGGQVLRMRDQFLPVPSQEEIGRGGSPGKARQWAADTGRELKSMGINVNFAPVVDLGSSAERSYGSDPEMVSAYAVQACQGYAEAGIWCAIKHFPGIGKVQTDPHIDGDSVAASKDELMQQDLKPFAVIIRQIPADAMLIMVSNVTFPSLDAEYPACVSQTVMTDLLRETYGYKGLIVSDDMEMGAMAKHYAFSDMGVMALKAGADMVLVCHDYGHEQETHDGIVREYKANPEFRQMVDEKVMHIVETKLKMNYL</sequence>
<feature type="domain" description="Glycoside hydrolase family 3 N-terminal" evidence="7">
    <location>
        <begin position="58"/>
        <end position="374"/>
    </location>
</feature>
<dbReference type="InterPro" id="IPR050226">
    <property type="entry name" value="NagZ_Beta-hexosaminidase"/>
</dbReference>
<comment type="catalytic activity">
    <reaction evidence="1">
        <text>Hydrolysis of terminal non-reducing N-acetyl-D-hexosamine residues in N-acetyl-beta-D-hexosaminides.</text>
        <dbReference type="EC" id="3.2.1.52"/>
    </reaction>
</comment>
<dbReference type="PANTHER" id="PTHR30480">
    <property type="entry name" value="BETA-HEXOSAMINIDASE-RELATED"/>
    <property type="match status" value="1"/>
</dbReference>
<keyword evidence="4" id="KW-0378">Hydrolase</keyword>
<keyword evidence="6" id="KW-0732">Signal</keyword>
<dbReference type="InterPro" id="IPR001764">
    <property type="entry name" value="Glyco_hydro_3_N"/>
</dbReference>
<evidence type="ECO:0000256" key="6">
    <source>
        <dbReference type="SAM" id="SignalP"/>
    </source>
</evidence>
<reference evidence="8 9" key="1">
    <citation type="submission" date="2018-05" db="EMBL/GenBank/DDBJ databases">
        <title>Complete genome sequence of Megasphaera sp. AJH120T, isolated from the ceca of a chicken.</title>
        <authorList>
            <person name="Maki J."/>
            <person name="Looft T."/>
        </authorList>
    </citation>
    <scope>NUCLEOTIDE SEQUENCE [LARGE SCALE GENOMIC DNA]</scope>
    <source>
        <strain evidence="8 9">AJH120</strain>
    </source>
</reference>
<dbReference type="Gene3D" id="3.20.20.300">
    <property type="entry name" value="Glycoside hydrolase, family 3, N-terminal domain"/>
    <property type="match status" value="1"/>
</dbReference>
<feature type="signal peptide" evidence="6">
    <location>
        <begin position="1"/>
        <end position="27"/>
    </location>
</feature>
<evidence type="ECO:0000256" key="4">
    <source>
        <dbReference type="ARBA" id="ARBA00022801"/>
    </source>
</evidence>